<dbReference type="Proteomes" id="UP000638836">
    <property type="component" value="Unassembled WGS sequence"/>
</dbReference>
<evidence type="ECO:0000256" key="4">
    <source>
        <dbReference type="ARBA" id="ARBA00023015"/>
    </source>
</evidence>
<keyword evidence="4" id="KW-0805">Transcription regulation</keyword>
<keyword evidence="8" id="KW-1185">Reference proteome</keyword>
<evidence type="ECO:0000313" key="8">
    <source>
        <dbReference type="Proteomes" id="UP000638836"/>
    </source>
</evidence>
<dbReference type="Pfam" id="PF01475">
    <property type="entry name" value="FUR"/>
    <property type="match status" value="1"/>
</dbReference>
<dbReference type="InterPro" id="IPR002481">
    <property type="entry name" value="FUR"/>
</dbReference>
<dbReference type="CDD" id="cd07153">
    <property type="entry name" value="Fur_like"/>
    <property type="match status" value="1"/>
</dbReference>
<dbReference type="InterPro" id="IPR043135">
    <property type="entry name" value="Fur_C"/>
</dbReference>
<evidence type="ECO:0000256" key="6">
    <source>
        <dbReference type="ARBA" id="ARBA00023163"/>
    </source>
</evidence>
<dbReference type="Gene3D" id="3.30.1490.190">
    <property type="match status" value="1"/>
</dbReference>
<dbReference type="PANTHER" id="PTHR33202:SF8">
    <property type="entry name" value="PEROXIDE-RESPONSIVE REPRESSOR PERR"/>
    <property type="match status" value="1"/>
</dbReference>
<protein>
    <submittedName>
        <fullName evidence="7">Transcriptional repressor</fullName>
    </submittedName>
</protein>
<evidence type="ECO:0000256" key="2">
    <source>
        <dbReference type="ARBA" id="ARBA00022491"/>
    </source>
</evidence>
<evidence type="ECO:0000313" key="7">
    <source>
        <dbReference type="EMBL" id="MBC9825993.1"/>
    </source>
</evidence>
<proteinExistence type="inferred from homology"/>
<dbReference type="RefSeq" id="WP_187949080.1">
    <property type="nucleotide sequence ID" value="NZ_WNJQ01000008.1"/>
</dbReference>
<dbReference type="EMBL" id="WNJQ01000008">
    <property type="protein sequence ID" value="MBC9825993.1"/>
    <property type="molecule type" value="Genomic_DNA"/>
</dbReference>
<evidence type="ECO:0000256" key="3">
    <source>
        <dbReference type="ARBA" id="ARBA00022833"/>
    </source>
</evidence>
<name>A0ABR7TDD5_9LACT</name>
<evidence type="ECO:0000256" key="5">
    <source>
        <dbReference type="ARBA" id="ARBA00023125"/>
    </source>
</evidence>
<dbReference type="InterPro" id="IPR036388">
    <property type="entry name" value="WH-like_DNA-bd_sf"/>
</dbReference>
<reference evidence="7 8" key="1">
    <citation type="journal article" date="2020" name="Microorganisms">
        <title>New Insight into Antimicrobial Compounds from Food and Marine-Sourced Carnobacterium Species through Phenotype and Genome Analyses.</title>
        <authorList>
            <person name="Begrem S."/>
            <person name="Ivaniuk F."/>
            <person name="Gigout-Chevalier F."/>
            <person name="Kolypczuk L."/>
            <person name="Bonnetot S."/>
            <person name="Leroi F."/>
            <person name="Grovel O."/>
            <person name="Delbarre-Ladrat C."/>
            <person name="Passerini D."/>
        </authorList>
    </citation>
    <scope>NUCLEOTIDE SEQUENCE [LARGE SCALE GENOMIC DNA]</scope>
    <source>
        <strain evidence="7 8">MIP2551</strain>
    </source>
</reference>
<dbReference type="InterPro" id="IPR036390">
    <property type="entry name" value="WH_DNA-bd_sf"/>
</dbReference>
<dbReference type="Gene3D" id="1.10.10.10">
    <property type="entry name" value="Winged helix-like DNA-binding domain superfamily/Winged helix DNA-binding domain"/>
    <property type="match status" value="1"/>
</dbReference>
<organism evidence="7 8">
    <name type="scientific">Carnobacterium inhibens</name>
    <dbReference type="NCBI Taxonomy" id="147709"/>
    <lineage>
        <taxon>Bacteria</taxon>
        <taxon>Bacillati</taxon>
        <taxon>Bacillota</taxon>
        <taxon>Bacilli</taxon>
        <taxon>Lactobacillales</taxon>
        <taxon>Carnobacteriaceae</taxon>
        <taxon>Carnobacterium</taxon>
    </lineage>
</organism>
<evidence type="ECO:0000256" key="1">
    <source>
        <dbReference type="ARBA" id="ARBA00007957"/>
    </source>
</evidence>
<keyword evidence="5" id="KW-0238">DNA-binding</keyword>
<dbReference type="SUPFAM" id="SSF46785">
    <property type="entry name" value="Winged helix' DNA-binding domain"/>
    <property type="match status" value="1"/>
</dbReference>
<gene>
    <name evidence="7" type="ORF">GLO26_09210</name>
</gene>
<comment type="caution">
    <text evidence="7">The sequence shown here is derived from an EMBL/GenBank/DDBJ whole genome shotgun (WGS) entry which is preliminary data.</text>
</comment>
<keyword evidence="6" id="KW-0804">Transcription</keyword>
<accession>A0ABR7TDD5</accession>
<comment type="similarity">
    <text evidence="1">Belongs to the Fur family.</text>
</comment>
<keyword evidence="2" id="KW-0678">Repressor</keyword>
<sequence length="154" mass="17745">MTSNHLVAQSIEKLKRAHIRITPQRHGILEYLIENDNHPTADEIYQALASRFPNMSVATVYNNLRLFTKVGFVDEMNYGDASSRFDFTSAQHYHAICEICGRIEDLYYPGLEDIGEVTTNLTGFEVNRHRLEIYGICPECQQKREETTHSTFSE</sequence>
<dbReference type="PANTHER" id="PTHR33202">
    <property type="entry name" value="ZINC UPTAKE REGULATION PROTEIN"/>
    <property type="match status" value="1"/>
</dbReference>
<keyword evidence="3" id="KW-0862">Zinc</keyword>